<sequence length="63" mass="7215">MSLYTPQVTATAAITTIPCSSRGFINRMVVGFQFIILWFARFPLPIRIDFFLLLRWGVSCRSS</sequence>
<organism evidence="2">
    <name type="scientific">Candidatus Kentrum sp. FW</name>
    <dbReference type="NCBI Taxonomy" id="2126338"/>
    <lineage>
        <taxon>Bacteria</taxon>
        <taxon>Pseudomonadati</taxon>
        <taxon>Pseudomonadota</taxon>
        <taxon>Gammaproteobacteria</taxon>
        <taxon>Candidatus Kentrum</taxon>
    </lineage>
</organism>
<dbReference type="EMBL" id="CAADEW010000111">
    <property type="protein sequence ID" value="VFJ61146.1"/>
    <property type="molecule type" value="Genomic_DNA"/>
</dbReference>
<reference evidence="2" key="1">
    <citation type="submission" date="2019-02" db="EMBL/GenBank/DDBJ databases">
        <authorList>
            <person name="Gruber-Vodicka R. H."/>
            <person name="Seah K. B. B."/>
        </authorList>
    </citation>
    <scope>NUCLEOTIDE SEQUENCE</scope>
    <source>
        <strain evidence="3">BECK_BZ106</strain>
        <strain evidence="2">BECK_BZ15</strain>
    </source>
</reference>
<name>A0A450T487_9GAMM</name>
<gene>
    <name evidence="2" type="ORF">BECKFW1821A_GA0114235_111116</name>
    <name evidence="3" type="ORF">BECKFW1821B_GA0114236_111316</name>
</gene>
<proteinExistence type="predicted"/>
<dbReference type="EMBL" id="CAADFD010000113">
    <property type="protein sequence ID" value="VFJ66157.1"/>
    <property type="molecule type" value="Genomic_DNA"/>
</dbReference>
<dbReference type="AlphaFoldDB" id="A0A450T487"/>
<evidence type="ECO:0000313" key="3">
    <source>
        <dbReference type="EMBL" id="VFJ66157.1"/>
    </source>
</evidence>
<evidence type="ECO:0000313" key="2">
    <source>
        <dbReference type="EMBL" id="VFJ61146.1"/>
    </source>
</evidence>
<keyword evidence="1" id="KW-1133">Transmembrane helix</keyword>
<accession>A0A450T487</accession>
<protein>
    <submittedName>
        <fullName evidence="2">Uncharacterized protein</fullName>
    </submittedName>
</protein>
<keyword evidence="1" id="KW-0812">Transmembrane</keyword>
<evidence type="ECO:0000256" key="1">
    <source>
        <dbReference type="SAM" id="Phobius"/>
    </source>
</evidence>
<feature type="transmembrane region" description="Helical" evidence="1">
    <location>
        <begin position="24"/>
        <end position="44"/>
    </location>
</feature>
<keyword evidence="1" id="KW-0472">Membrane</keyword>